<protein>
    <submittedName>
        <fullName evidence="4">TRAP transporter substrate-binding protein</fullName>
    </submittedName>
</protein>
<gene>
    <name evidence="4" type="ORF">QC821_19775</name>
</gene>
<dbReference type="Proteomes" id="UP001251374">
    <property type="component" value="Unassembled WGS sequence"/>
</dbReference>
<keyword evidence="2" id="KW-0813">Transport</keyword>
<dbReference type="RefSeq" id="WP_309724942.1">
    <property type="nucleotide sequence ID" value="NZ_JARWAM010000020.1"/>
</dbReference>
<evidence type="ECO:0000256" key="2">
    <source>
        <dbReference type="ARBA" id="ARBA00022448"/>
    </source>
</evidence>
<dbReference type="CDD" id="cd13603">
    <property type="entry name" value="PBP2_TRAP_Siap_TeaA_like"/>
    <property type="match status" value="1"/>
</dbReference>
<accession>A0ABU1HJ66</accession>
<dbReference type="NCBIfam" id="NF037995">
    <property type="entry name" value="TRAP_S1"/>
    <property type="match status" value="1"/>
</dbReference>
<evidence type="ECO:0000256" key="1">
    <source>
        <dbReference type="ARBA" id="ARBA00009023"/>
    </source>
</evidence>
<dbReference type="Gene3D" id="3.40.190.170">
    <property type="entry name" value="Bacterial extracellular solute-binding protein, family 7"/>
    <property type="match status" value="1"/>
</dbReference>
<dbReference type="PANTHER" id="PTHR33376">
    <property type="match status" value="1"/>
</dbReference>
<evidence type="ECO:0000256" key="3">
    <source>
        <dbReference type="ARBA" id="ARBA00022729"/>
    </source>
</evidence>
<organism evidence="4 5">
    <name type="scientific">Franzmannia qiaohouensis</name>
    <dbReference type="NCBI Taxonomy" id="1329370"/>
    <lineage>
        <taxon>Bacteria</taxon>
        <taxon>Pseudomonadati</taxon>
        <taxon>Pseudomonadota</taxon>
        <taxon>Gammaproteobacteria</taxon>
        <taxon>Oceanospirillales</taxon>
        <taxon>Halomonadaceae</taxon>
        <taxon>Franzmannia</taxon>
    </lineage>
</organism>
<sequence length="339" mass="37444">MKITKYTVPAATIITSLIIHPVAAQEVKQVRLGHVFASGSPVDVASQEFAQCVTEDSKGQVSVTVFPDSQLGGDESLGRSLSRGSLEFAFLNPGSLTGLDPLLDIHYLPYIASSFEEVDEIFYNPDGILQTTLRETLEDRGMETLSFFELEFRALTNSRHAVESIDDLDGLQLRVPGSESIRSLFDAAGAQAVTLPFPELFVALQQGTVDGQDNGASITYNSRLFEAQNYMTLTNHVYAMGTITASQRFWDELSEENKKIINVCAEDAAAEQIENNREKNSEYLQGIADGGIEIHRLSDVEMERFVELGRSLWTELEDTYGTERIQALRKEAGVTDADK</sequence>
<dbReference type="PANTHER" id="PTHR33376:SF7">
    <property type="entry name" value="C4-DICARBOXYLATE-BINDING PROTEIN DCTB"/>
    <property type="match status" value="1"/>
</dbReference>
<evidence type="ECO:0000313" key="5">
    <source>
        <dbReference type="Proteomes" id="UP001251374"/>
    </source>
</evidence>
<dbReference type="InterPro" id="IPR038404">
    <property type="entry name" value="TRAP_DctP_sf"/>
</dbReference>
<comment type="similarity">
    <text evidence="1">Belongs to the bacterial solute-binding protein 7 family.</text>
</comment>
<dbReference type="PIRSF" id="PIRSF006470">
    <property type="entry name" value="DctB"/>
    <property type="match status" value="1"/>
</dbReference>
<dbReference type="Pfam" id="PF03480">
    <property type="entry name" value="DctP"/>
    <property type="match status" value="1"/>
</dbReference>
<name>A0ABU1HJ66_9GAMM</name>
<evidence type="ECO:0000313" key="4">
    <source>
        <dbReference type="EMBL" id="MDR5907520.1"/>
    </source>
</evidence>
<dbReference type="NCBIfam" id="TIGR00787">
    <property type="entry name" value="dctP"/>
    <property type="match status" value="1"/>
</dbReference>
<comment type="caution">
    <text evidence="4">The sequence shown here is derived from an EMBL/GenBank/DDBJ whole genome shotgun (WGS) entry which is preliminary data.</text>
</comment>
<dbReference type="InterPro" id="IPR004682">
    <property type="entry name" value="TRAP_DctP"/>
</dbReference>
<keyword evidence="5" id="KW-1185">Reference proteome</keyword>
<proteinExistence type="inferred from homology"/>
<reference evidence="4 5" key="1">
    <citation type="submission" date="2023-04" db="EMBL/GenBank/DDBJ databases">
        <title>A long-awaited taxogenomic arrangement of the family Halomonadaceae.</title>
        <authorList>
            <person name="De La Haba R."/>
            <person name="Chuvochina M."/>
            <person name="Wittouck S."/>
            <person name="Arahal D.R."/>
            <person name="Sanchez-Porro C."/>
            <person name="Hugenholtz P."/>
            <person name="Ventosa A."/>
        </authorList>
    </citation>
    <scope>NUCLEOTIDE SEQUENCE [LARGE SCALE GENOMIC DNA]</scope>
    <source>
        <strain evidence="4 5">DSM 26770</strain>
    </source>
</reference>
<dbReference type="InterPro" id="IPR018389">
    <property type="entry name" value="DctP_fam"/>
</dbReference>
<keyword evidence="3" id="KW-0732">Signal</keyword>
<dbReference type="EMBL" id="JARWAM010000020">
    <property type="protein sequence ID" value="MDR5907520.1"/>
    <property type="molecule type" value="Genomic_DNA"/>
</dbReference>